<organism evidence="2 3">
    <name type="scientific">Micromonospora palomenae</name>
    <dbReference type="NCBI Taxonomy" id="1461247"/>
    <lineage>
        <taxon>Bacteria</taxon>
        <taxon>Bacillati</taxon>
        <taxon>Actinomycetota</taxon>
        <taxon>Actinomycetes</taxon>
        <taxon>Micromonosporales</taxon>
        <taxon>Micromonosporaceae</taxon>
        <taxon>Micromonospora</taxon>
    </lineage>
</organism>
<evidence type="ECO:0000313" key="2">
    <source>
        <dbReference type="EMBL" id="TWG09262.1"/>
    </source>
</evidence>
<dbReference type="PROSITE" id="PS51257">
    <property type="entry name" value="PROKAR_LIPOPROTEIN"/>
    <property type="match status" value="1"/>
</dbReference>
<protein>
    <submittedName>
        <fullName evidence="2">Uncharacterized protein</fullName>
    </submittedName>
</protein>
<dbReference type="EMBL" id="VIXA01000008">
    <property type="protein sequence ID" value="TWG09262.1"/>
    <property type="molecule type" value="Genomic_DNA"/>
</dbReference>
<sequence length="161" mass="17249">MPVRRVGVFHSTVVLAALALAVGGCGRLGDAISGDLSDRACHPDPETVAALRQEPVLTRTPPGATAGPTTETVSCGDEPPSFGMLDREVTGAGTADDVSRFYADLGRSSGWERFDHGVHVYDAGKPDDTRCTWRLQVVSTAEGTYRVQIFYTPRDLRPTCL</sequence>
<dbReference type="Proteomes" id="UP000319927">
    <property type="component" value="Unassembled WGS sequence"/>
</dbReference>
<dbReference type="AlphaFoldDB" id="A0A561VCC3"/>
<proteinExistence type="predicted"/>
<accession>A0A561VCC3</accession>
<feature type="compositionally biased region" description="Low complexity" evidence="1">
    <location>
        <begin position="58"/>
        <end position="72"/>
    </location>
</feature>
<keyword evidence="3" id="KW-1185">Reference proteome</keyword>
<feature type="region of interest" description="Disordered" evidence="1">
    <location>
        <begin position="56"/>
        <end position="79"/>
    </location>
</feature>
<gene>
    <name evidence="2" type="ORF">FHX75_1810</name>
</gene>
<evidence type="ECO:0000313" key="3">
    <source>
        <dbReference type="Proteomes" id="UP000319927"/>
    </source>
</evidence>
<evidence type="ECO:0000256" key="1">
    <source>
        <dbReference type="SAM" id="MobiDB-lite"/>
    </source>
</evidence>
<comment type="caution">
    <text evidence="2">The sequence shown here is derived from an EMBL/GenBank/DDBJ whole genome shotgun (WGS) entry which is preliminary data.</text>
</comment>
<reference evidence="2 3" key="1">
    <citation type="submission" date="2019-06" db="EMBL/GenBank/DDBJ databases">
        <title>Sequencing the genomes of 1000 actinobacteria strains.</title>
        <authorList>
            <person name="Klenk H.-P."/>
        </authorList>
    </citation>
    <scope>NUCLEOTIDE SEQUENCE [LARGE SCALE GENOMIC DNA]</scope>
    <source>
        <strain evidence="2 3">DSM 102131</strain>
    </source>
</reference>
<name>A0A561VCC3_9ACTN</name>